<feature type="domain" description="BD-FAE-like" evidence="2">
    <location>
        <begin position="60"/>
        <end position="247"/>
    </location>
</feature>
<organism evidence="3 4">
    <name type="scientific">Brachyspira pilosicoli P43/6/78</name>
    <dbReference type="NCBI Taxonomy" id="1042417"/>
    <lineage>
        <taxon>Bacteria</taxon>
        <taxon>Pseudomonadati</taxon>
        <taxon>Spirochaetota</taxon>
        <taxon>Spirochaetia</taxon>
        <taxon>Brachyspirales</taxon>
        <taxon>Brachyspiraceae</taxon>
        <taxon>Brachyspira</taxon>
    </lineage>
</organism>
<protein>
    <submittedName>
        <fullName evidence="3">Esterase</fullName>
    </submittedName>
</protein>
<dbReference type="Gene3D" id="3.40.50.1820">
    <property type="entry name" value="alpha/beta hydrolase"/>
    <property type="match status" value="1"/>
</dbReference>
<keyword evidence="1" id="KW-0378">Hydrolase</keyword>
<dbReference type="EMBL" id="CP002873">
    <property type="protein sequence ID" value="AGA66943.1"/>
    <property type="molecule type" value="Genomic_DNA"/>
</dbReference>
<dbReference type="KEGG" id="bpip:BPP43_08770"/>
<dbReference type="PANTHER" id="PTHR48081:SF33">
    <property type="entry name" value="KYNURENINE FORMAMIDASE"/>
    <property type="match status" value="1"/>
</dbReference>
<evidence type="ECO:0000313" key="4">
    <source>
        <dbReference type="Proteomes" id="UP000010793"/>
    </source>
</evidence>
<dbReference type="AlphaFoldDB" id="A0A3B6VM32"/>
<evidence type="ECO:0000259" key="2">
    <source>
        <dbReference type="Pfam" id="PF20434"/>
    </source>
</evidence>
<evidence type="ECO:0000313" key="3">
    <source>
        <dbReference type="EMBL" id="AGA66943.1"/>
    </source>
</evidence>
<dbReference type="Proteomes" id="UP000010793">
    <property type="component" value="Chromosome"/>
</dbReference>
<dbReference type="Pfam" id="PF20434">
    <property type="entry name" value="BD-FAE"/>
    <property type="match status" value="1"/>
</dbReference>
<sequence length="296" mass="34137">MNNKINKIKKTKKNKNLIKEYLSYPVMAINFIKADKKIKPTKFKYNKNKRQYILYFPAQLKENEKPKKQLIVYIHGGGWREGSADLYRFVGRRFAKEGFNAILLGYRLSKKAKYPAQIEDVFNGFNKALSILKEKNIDYSDIVVVGSSAGAHLGALLVYNKDMQKKYNVDINNFKGYISLGGPTDLNVCTNEIITPMLNQLFEWNYNRDLANPYNYIDGSEKNKVLCIHSGLDPICDVQNSINFSNKVNSFNDGLAKCIVFENKEIYHNNLVNGIFFETMDSNNIMDEVFKWIETL</sequence>
<keyword evidence="4" id="KW-1185">Reference proteome</keyword>
<gene>
    <name evidence="3" type="ORF">BPP43_08770</name>
</gene>
<dbReference type="InterPro" id="IPR029058">
    <property type="entry name" value="AB_hydrolase_fold"/>
</dbReference>
<dbReference type="PANTHER" id="PTHR48081">
    <property type="entry name" value="AB HYDROLASE SUPERFAMILY PROTEIN C4A8.06C"/>
    <property type="match status" value="1"/>
</dbReference>
<dbReference type="SUPFAM" id="SSF53474">
    <property type="entry name" value="alpha/beta-Hydrolases"/>
    <property type="match status" value="1"/>
</dbReference>
<proteinExistence type="predicted"/>
<dbReference type="RefSeq" id="WP_015274680.1">
    <property type="nucleotide sequence ID" value="NC_019908.1"/>
</dbReference>
<dbReference type="GO" id="GO:0016787">
    <property type="term" value="F:hydrolase activity"/>
    <property type="evidence" value="ECO:0007669"/>
    <property type="project" value="UniProtKB-KW"/>
</dbReference>
<evidence type="ECO:0000256" key="1">
    <source>
        <dbReference type="ARBA" id="ARBA00022801"/>
    </source>
</evidence>
<dbReference type="InterPro" id="IPR050300">
    <property type="entry name" value="GDXG_lipolytic_enzyme"/>
</dbReference>
<accession>A0A3B6VM32</accession>
<name>A0A3B6VM32_BRAPL</name>
<dbReference type="InterPro" id="IPR049492">
    <property type="entry name" value="BD-FAE-like_dom"/>
</dbReference>
<reference evidence="3 4" key="1">
    <citation type="journal article" date="2013" name="Genome Announc.">
        <title>Complete Genome Sequence of the Porcine Strain Brachyspira pilosicoli P43/6/78(T.).</title>
        <authorList>
            <person name="Lin C."/>
            <person name="den Bakker H.C."/>
            <person name="Suzuki H."/>
            <person name="Lefebure T."/>
            <person name="Ponnala L."/>
            <person name="Sun Q."/>
            <person name="Stanhope M.J."/>
            <person name="Wiedmann M."/>
            <person name="Duhamel G.E."/>
        </authorList>
    </citation>
    <scope>NUCLEOTIDE SEQUENCE [LARGE SCALE GENOMIC DNA]</scope>
    <source>
        <strain evidence="3 4">P43/6/78</strain>
    </source>
</reference>